<organism evidence="5 6">
    <name type="scientific">Ceraceosorus bombacis</name>
    <dbReference type="NCBI Taxonomy" id="401625"/>
    <lineage>
        <taxon>Eukaryota</taxon>
        <taxon>Fungi</taxon>
        <taxon>Dikarya</taxon>
        <taxon>Basidiomycota</taxon>
        <taxon>Ustilaginomycotina</taxon>
        <taxon>Exobasidiomycetes</taxon>
        <taxon>Ceraceosorales</taxon>
        <taxon>Ceraceosoraceae</taxon>
        <taxon>Ceraceosorus</taxon>
    </lineage>
</organism>
<dbReference type="GO" id="GO:0006620">
    <property type="term" value="P:post-translational protein targeting to endoplasmic reticulum membrane"/>
    <property type="evidence" value="ECO:0007669"/>
    <property type="project" value="TreeGrafter"/>
</dbReference>
<dbReference type="PROSITE" id="PS50005">
    <property type="entry name" value="TPR"/>
    <property type="match status" value="1"/>
</dbReference>
<dbReference type="OrthoDB" id="2335338at2759"/>
<name>A0A0P1B9D5_9BASI</name>
<dbReference type="GO" id="GO:0060090">
    <property type="term" value="F:molecular adaptor activity"/>
    <property type="evidence" value="ECO:0007669"/>
    <property type="project" value="TreeGrafter"/>
</dbReference>
<evidence type="ECO:0000256" key="2">
    <source>
        <dbReference type="ARBA" id="ARBA00022803"/>
    </source>
</evidence>
<dbReference type="EMBL" id="CCYA01000181">
    <property type="protein sequence ID" value="CEH12632.1"/>
    <property type="molecule type" value="Genomic_DNA"/>
</dbReference>
<evidence type="ECO:0000313" key="5">
    <source>
        <dbReference type="EMBL" id="CEH12632.1"/>
    </source>
</evidence>
<reference evidence="5 6" key="1">
    <citation type="submission" date="2014-09" db="EMBL/GenBank/DDBJ databases">
        <authorList>
            <person name="Magalhaes I.L.F."/>
            <person name="Oliveira U."/>
            <person name="Santos F.R."/>
            <person name="Vidigal T.H.D.A."/>
            <person name="Brescovit A.D."/>
            <person name="Santos A.J."/>
        </authorList>
    </citation>
    <scope>NUCLEOTIDE SEQUENCE [LARGE SCALE GENOMIC DNA]</scope>
</reference>
<dbReference type="PANTHER" id="PTHR45831:SF2">
    <property type="entry name" value="LD24721P"/>
    <property type="match status" value="1"/>
</dbReference>
<keyword evidence="6" id="KW-1185">Reference proteome</keyword>
<dbReference type="GO" id="GO:0016020">
    <property type="term" value="C:membrane"/>
    <property type="evidence" value="ECO:0007669"/>
    <property type="project" value="TreeGrafter"/>
</dbReference>
<dbReference type="AlphaFoldDB" id="A0A0P1B9D5"/>
<proteinExistence type="predicted"/>
<keyword evidence="2 3" id="KW-0802">TPR repeat</keyword>
<feature type="region of interest" description="Disordered" evidence="4">
    <location>
        <begin position="154"/>
        <end position="222"/>
    </location>
</feature>
<evidence type="ECO:0000256" key="1">
    <source>
        <dbReference type="ARBA" id="ARBA00022737"/>
    </source>
</evidence>
<dbReference type="GO" id="GO:0072380">
    <property type="term" value="C:TRC complex"/>
    <property type="evidence" value="ECO:0007669"/>
    <property type="project" value="TreeGrafter"/>
</dbReference>
<dbReference type="Pfam" id="PF13431">
    <property type="entry name" value="TPR_17"/>
    <property type="match status" value="1"/>
</dbReference>
<evidence type="ECO:0000256" key="3">
    <source>
        <dbReference type="PROSITE-ProRule" id="PRU00339"/>
    </source>
</evidence>
<evidence type="ECO:0000256" key="4">
    <source>
        <dbReference type="SAM" id="MobiDB-lite"/>
    </source>
</evidence>
<dbReference type="PANTHER" id="PTHR45831">
    <property type="entry name" value="LD24721P"/>
    <property type="match status" value="1"/>
</dbReference>
<feature type="compositionally biased region" description="Low complexity" evidence="4">
    <location>
        <begin position="108"/>
        <end position="125"/>
    </location>
</feature>
<evidence type="ECO:0000313" key="6">
    <source>
        <dbReference type="Proteomes" id="UP000054845"/>
    </source>
</evidence>
<feature type="region of interest" description="Disordered" evidence="4">
    <location>
        <begin position="101"/>
        <end position="130"/>
    </location>
</feature>
<dbReference type="Proteomes" id="UP000054845">
    <property type="component" value="Unassembled WGS sequence"/>
</dbReference>
<accession>A0A0P1B9D5</accession>
<dbReference type="SMART" id="SM00028">
    <property type="entry name" value="TPR"/>
    <property type="match status" value="3"/>
</dbReference>
<dbReference type="STRING" id="401625.A0A0P1B9D5"/>
<feature type="repeat" description="TPR" evidence="3">
    <location>
        <begin position="58"/>
        <end position="91"/>
    </location>
</feature>
<dbReference type="InterPro" id="IPR019734">
    <property type="entry name" value="TPR_rpt"/>
</dbReference>
<dbReference type="PROSITE" id="PS50293">
    <property type="entry name" value="TPR_REGION"/>
    <property type="match status" value="1"/>
</dbReference>
<dbReference type="InterPro" id="IPR011990">
    <property type="entry name" value="TPR-like_helical_dom_sf"/>
</dbReference>
<dbReference type="SUPFAM" id="SSF48452">
    <property type="entry name" value="TPR-like"/>
    <property type="match status" value="1"/>
</dbReference>
<sequence length="222" mass="24181">MSAKDFGAAIAAYTQAIQLNPNSAVYFSNRSAAYSQLGQHDKSIEDAKEASRVDPKFAKAYSRLGHALFSTSKFQEAAEAYTKGLELDPNNQSMRSGLEIARKHAQDAQDAQDAPGSPSARSAPAGAGGGAGGGLDFALTGTFMRCLQVVAKSSNHADGPADDAEWRPGGFDEQPDAQEHDGRWRWRYARHQRTHAESANGRNGTKLDGRWSWTWSRRQRQP</sequence>
<keyword evidence="1" id="KW-0677">Repeat</keyword>
<protein>
    <submittedName>
        <fullName evidence="5">TPR repeat-containing protein</fullName>
    </submittedName>
</protein>
<dbReference type="Pfam" id="PF00515">
    <property type="entry name" value="TPR_1"/>
    <property type="match status" value="1"/>
</dbReference>
<dbReference type="Gene3D" id="1.25.40.10">
    <property type="entry name" value="Tetratricopeptide repeat domain"/>
    <property type="match status" value="1"/>
</dbReference>
<dbReference type="InterPro" id="IPR047150">
    <property type="entry name" value="SGT"/>
</dbReference>